<organism evidence="1 2">
    <name type="scientific">Xylaria bambusicola</name>
    <dbReference type="NCBI Taxonomy" id="326684"/>
    <lineage>
        <taxon>Eukaryota</taxon>
        <taxon>Fungi</taxon>
        <taxon>Dikarya</taxon>
        <taxon>Ascomycota</taxon>
        <taxon>Pezizomycotina</taxon>
        <taxon>Sordariomycetes</taxon>
        <taxon>Xylariomycetidae</taxon>
        <taxon>Xylariales</taxon>
        <taxon>Xylariaceae</taxon>
        <taxon>Xylaria</taxon>
    </lineage>
</organism>
<dbReference type="AlphaFoldDB" id="A0AAN7V645"/>
<sequence length="85" mass="9803">MSSRVLHTASSLSRRNLCRTCLLRPIAAPHQHRRPLHLSTIAKRNAAQEAWDLKAERIKNGEEPNLWNIFKERGYIKDIAGYGRL</sequence>
<evidence type="ECO:0000313" key="1">
    <source>
        <dbReference type="EMBL" id="KAK5637219.1"/>
    </source>
</evidence>
<dbReference type="Proteomes" id="UP001305414">
    <property type="component" value="Unassembled WGS sequence"/>
</dbReference>
<name>A0AAN7V645_9PEZI</name>
<reference evidence="1 2" key="1">
    <citation type="submission" date="2023-10" db="EMBL/GenBank/DDBJ databases">
        <title>Draft genome sequence of Xylaria bambusicola isolate GMP-LS, the root and basal stem rot pathogen of sugarcane in Indonesia.</title>
        <authorList>
            <person name="Selvaraj P."/>
            <person name="Muralishankar V."/>
            <person name="Muruganantham S."/>
            <person name="Sp S."/>
            <person name="Haryani S."/>
            <person name="Lau K.J.X."/>
            <person name="Naqvi N.I."/>
        </authorList>
    </citation>
    <scope>NUCLEOTIDE SEQUENCE [LARGE SCALE GENOMIC DNA]</scope>
    <source>
        <strain evidence="1">GMP-LS</strain>
    </source>
</reference>
<gene>
    <name evidence="1" type="ORF">RRF57_012931</name>
</gene>
<evidence type="ECO:0000313" key="2">
    <source>
        <dbReference type="Proteomes" id="UP001305414"/>
    </source>
</evidence>
<comment type="caution">
    <text evidence="1">The sequence shown here is derived from an EMBL/GenBank/DDBJ whole genome shotgun (WGS) entry which is preliminary data.</text>
</comment>
<accession>A0AAN7V645</accession>
<protein>
    <submittedName>
        <fullName evidence="1">Uncharacterized protein</fullName>
    </submittedName>
</protein>
<dbReference type="EMBL" id="JAWHQM010000098">
    <property type="protein sequence ID" value="KAK5637219.1"/>
    <property type="molecule type" value="Genomic_DNA"/>
</dbReference>
<proteinExistence type="predicted"/>
<keyword evidence="2" id="KW-1185">Reference proteome</keyword>